<dbReference type="GO" id="GO:0003700">
    <property type="term" value="F:DNA-binding transcription factor activity"/>
    <property type="evidence" value="ECO:0007669"/>
    <property type="project" value="InterPro"/>
</dbReference>
<dbReference type="Gene3D" id="1.10.10.60">
    <property type="entry name" value="Homeodomain-like"/>
    <property type="match status" value="2"/>
</dbReference>
<organism evidence="4 5">
    <name type="scientific">Halarcobacter mediterraneus</name>
    <dbReference type="NCBI Taxonomy" id="2023153"/>
    <lineage>
        <taxon>Bacteria</taxon>
        <taxon>Pseudomonadati</taxon>
        <taxon>Campylobacterota</taxon>
        <taxon>Epsilonproteobacteria</taxon>
        <taxon>Campylobacterales</taxon>
        <taxon>Arcobacteraceae</taxon>
        <taxon>Halarcobacter</taxon>
    </lineage>
</organism>
<evidence type="ECO:0000256" key="2">
    <source>
        <dbReference type="ARBA" id="ARBA00023163"/>
    </source>
</evidence>
<dbReference type="PROSITE" id="PS01124">
    <property type="entry name" value="HTH_ARAC_FAMILY_2"/>
    <property type="match status" value="1"/>
</dbReference>
<evidence type="ECO:0000259" key="3">
    <source>
        <dbReference type="PROSITE" id="PS01124"/>
    </source>
</evidence>
<dbReference type="InterPro" id="IPR053142">
    <property type="entry name" value="PchR_regulatory_protein"/>
</dbReference>
<evidence type="ECO:0000256" key="1">
    <source>
        <dbReference type="ARBA" id="ARBA00023015"/>
    </source>
</evidence>
<sequence length="316" mass="36704">MSLAELNFKYNDNKGEMIFPKEKVEGKIIDKKINDSIYFIKANIVLKDDIIVLSKTKVDGIMLDFNLIGDVDYKSKISNHGFTTSSNKTDIELIKEESTESKAKKGEINKITLVVKKDFLSQLSTENPQIDKVLNFLEKPYCHKLLVSKTTDYQVNKILNQLYSSNMYEGSLGEIYLQSKVLELIYLEFHHLFKDEKVSKKSVKFDEEDIQALKKAKKIIMSLDCDCTISTLSKKVALNEFKLKYGFKKYFNTSPGNLFLEQRMLKAKKLLENSEYNINEVSKIIGYKHQQSFSSAFTKYFGFKPKEIMKTRKYYF</sequence>
<feature type="domain" description="HTH araC/xylS-type" evidence="3">
    <location>
        <begin position="228"/>
        <end position="311"/>
    </location>
</feature>
<dbReference type="PANTHER" id="PTHR47893">
    <property type="entry name" value="REGULATORY PROTEIN PCHR"/>
    <property type="match status" value="1"/>
</dbReference>
<evidence type="ECO:0000313" key="5">
    <source>
        <dbReference type="Proteomes" id="UP000289718"/>
    </source>
</evidence>
<gene>
    <name evidence="4" type="ORF">CP965_05615</name>
</gene>
<dbReference type="SMART" id="SM00342">
    <property type="entry name" value="HTH_ARAC"/>
    <property type="match status" value="1"/>
</dbReference>
<dbReference type="OrthoDB" id="9802263at2"/>
<dbReference type="EMBL" id="NXIE01000002">
    <property type="protein sequence ID" value="RXK13279.1"/>
    <property type="molecule type" value="Genomic_DNA"/>
</dbReference>
<keyword evidence="1" id="KW-0805">Transcription regulation</keyword>
<protein>
    <recommendedName>
        <fullName evidence="3">HTH araC/xylS-type domain-containing protein</fullName>
    </recommendedName>
</protein>
<keyword evidence="5" id="KW-1185">Reference proteome</keyword>
<accession>A0A4Q1AZQ4</accession>
<dbReference type="Pfam" id="PF12833">
    <property type="entry name" value="HTH_18"/>
    <property type="match status" value="1"/>
</dbReference>
<dbReference type="RefSeq" id="WP_129061100.1">
    <property type="nucleotide sequence ID" value="NZ_NXIE01000002.1"/>
</dbReference>
<proteinExistence type="predicted"/>
<dbReference type="GO" id="GO:0043565">
    <property type="term" value="F:sequence-specific DNA binding"/>
    <property type="evidence" value="ECO:0007669"/>
    <property type="project" value="InterPro"/>
</dbReference>
<dbReference type="PANTHER" id="PTHR47893:SF1">
    <property type="entry name" value="REGULATORY PROTEIN PCHR"/>
    <property type="match status" value="1"/>
</dbReference>
<dbReference type="AlphaFoldDB" id="A0A4Q1AZQ4"/>
<evidence type="ECO:0000313" key="4">
    <source>
        <dbReference type="EMBL" id="RXK13279.1"/>
    </source>
</evidence>
<dbReference type="InterPro" id="IPR018060">
    <property type="entry name" value="HTH_AraC"/>
</dbReference>
<comment type="caution">
    <text evidence="4">The sequence shown here is derived from an EMBL/GenBank/DDBJ whole genome shotgun (WGS) entry which is preliminary data.</text>
</comment>
<name>A0A4Q1AZQ4_9BACT</name>
<dbReference type="Proteomes" id="UP000289718">
    <property type="component" value="Unassembled WGS sequence"/>
</dbReference>
<keyword evidence="2" id="KW-0804">Transcription</keyword>
<reference evidence="4 5" key="1">
    <citation type="submission" date="2017-09" db="EMBL/GenBank/DDBJ databases">
        <title>Genomics of the genus Arcobacter.</title>
        <authorList>
            <person name="Perez-Cataluna A."/>
            <person name="Figueras M.J."/>
            <person name="Salas-Masso N."/>
        </authorList>
    </citation>
    <scope>NUCLEOTIDE SEQUENCE [LARGE SCALE GENOMIC DNA]</scope>
    <source>
        <strain evidence="4 5">F156-34</strain>
    </source>
</reference>
<dbReference type="InterPro" id="IPR009057">
    <property type="entry name" value="Homeodomain-like_sf"/>
</dbReference>
<dbReference type="SUPFAM" id="SSF46689">
    <property type="entry name" value="Homeodomain-like"/>
    <property type="match status" value="1"/>
</dbReference>